<evidence type="ECO:0000313" key="8">
    <source>
        <dbReference type="Proteomes" id="UP000316925"/>
    </source>
</evidence>
<dbReference type="EMBL" id="SOIJ01000205">
    <property type="protein sequence ID" value="TET92508.1"/>
    <property type="molecule type" value="Genomic_DNA"/>
</dbReference>
<reference evidence="7 8" key="1">
    <citation type="submission" date="2019-03" db="EMBL/GenBank/DDBJ databases">
        <title>Metabolic potential of uncultured bacteria and archaea associated with petroleum seepage in deep-sea sediments.</title>
        <authorList>
            <person name="Dong X."/>
            <person name="Hubert C."/>
        </authorList>
    </citation>
    <scope>NUCLEOTIDE SEQUENCE [LARGE SCALE GENOMIC DNA]</scope>
    <source>
        <strain evidence="7">E29_bin28</strain>
    </source>
</reference>
<dbReference type="AlphaFoldDB" id="A0A523YLR6"/>
<evidence type="ECO:0000256" key="6">
    <source>
        <dbReference type="SAM" id="Phobius"/>
    </source>
</evidence>
<keyword evidence="2" id="KW-1003">Cell membrane</keyword>
<dbReference type="PANTHER" id="PTHR33529:SF6">
    <property type="entry name" value="YJGP_YJGQ FAMILY PERMEASE"/>
    <property type="match status" value="1"/>
</dbReference>
<keyword evidence="5 6" id="KW-0472">Membrane</keyword>
<feature type="transmembrane region" description="Helical" evidence="6">
    <location>
        <begin position="270"/>
        <end position="290"/>
    </location>
</feature>
<evidence type="ECO:0000313" key="7">
    <source>
        <dbReference type="EMBL" id="TET92508.1"/>
    </source>
</evidence>
<dbReference type="Proteomes" id="UP000316925">
    <property type="component" value="Unassembled WGS sequence"/>
</dbReference>
<evidence type="ECO:0000256" key="2">
    <source>
        <dbReference type="ARBA" id="ARBA00022475"/>
    </source>
</evidence>
<dbReference type="InterPro" id="IPR005495">
    <property type="entry name" value="LptG/LptF_permease"/>
</dbReference>
<accession>A0A523YLR6</accession>
<organism evidence="7 8">
    <name type="scientific">Aerophobetes bacterium</name>
    <dbReference type="NCBI Taxonomy" id="2030807"/>
    <lineage>
        <taxon>Bacteria</taxon>
        <taxon>Candidatus Aerophobota</taxon>
    </lineage>
</organism>
<dbReference type="Pfam" id="PF03739">
    <property type="entry name" value="LptF_LptG"/>
    <property type="match status" value="1"/>
</dbReference>
<evidence type="ECO:0000256" key="4">
    <source>
        <dbReference type="ARBA" id="ARBA00022989"/>
    </source>
</evidence>
<dbReference type="PANTHER" id="PTHR33529">
    <property type="entry name" value="SLR0882 PROTEIN-RELATED"/>
    <property type="match status" value="1"/>
</dbReference>
<feature type="transmembrane region" description="Helical" evidence="6">
    <location>
        <begin position="297"/>
        <end position="316"/>
    </location>
</feature>
<evidence type="ECO:0000256" key="3">
    <source>
        <dbReference type="ARBA" id="ARBA00022692"/>
    </source>
</evidence>
<feature type="transmembrane region" description="Helical" evidence="6">
    <location>
        <begin position="328"/>
        <end position="347"/>
    </location>
</feature>
<dbReference type="GO" id="GO:0043190">
    <property type="term" value="C:ATP-binding cassette (ABC) transporter complex"/>
    <property type="evidence" value="ECO:0007669"/>
    <property type="project" value="TreeGrafter"/>
</dbReference>
<feature type="transmembrane region" description="Helical" evidence="6">
    <location>
        <begin position="56"/>
        <end position="77"/>
    </location>
</feature>
<evidence type="ECO:0000256" key="5">
    <source>
        <dbReference type="ARBA" id="ARBA00023136"/>
    </source>
</evidence>
<evidence type="ECO:0000256" key="1">
    <source>
        <dbReference type="ARBA" id="ARBA00004651"/>
    </source>
</evidence>
<keyword evidence="4 6" id="KW-1133">Transmembrane helix</keyword>
<name>A0A523YLR6_UNCAE</name>
<keyword evidence="3 6" id="KW-0812">Transmembrane</keyword>
<sequence>MRILDKFLSKEYLKLYFVFILFFIAIFLLTDFFTSIHNLKKGAKIWDVIQYYFLQIPYLFNFLSPMAVIVSTLFLITHLTGTHQIQATQIAGISFKRTALPLLTIGLIIGFVVIFADQTLIFKANVTAEKLKQENFLGPPRKKVQKNIFIHVPPSYLFYIRSFNSEAGRMENVFIYEKSTPGTIILAKEGKWTGKEWILYQGMRYRLNEKMEGIPFAEKTLHLDRKPSYFSRKYFPPEKMNIAELQRYISEYRKSGFKTLDLETELNFKISYPFTNFILLFLGIPVGLVLRKGGRGASFALGLIISFAYYETMALLKTLGENGIVSPFLAAWAPNLIFLAGGIYLFTRVE</sequence>
<feature type="transmembrane region" description="Helical" evidence="6">
    <location>
        <begin position="12"/>
        <end position="36"/>
    </location>
</feature>
<gene>
    <name evidence="7" type="ORF">E3J33_03595</name>
</gene>
<protein>
    <submittedName>
        <fullName evidence="7">YjgP/YjgQ family permease</fullName>
    </submittedName>
</protein>
<comment type="subcellular location">
    <subcellularLocation>
        <location evidence="1">Cell membrane</location>
        <topology evidence="1">Multi-pass membrane protein</topology>
    </subcellularLocation>
</comment>
<proteinExistence type="predicted"/>
<dbReference type="GO" id="GO:0015920">
    <property type="term" value="P:lipopolysaccharide transport"/>
    <property type="evidence" value="ECO:0007669"/>
    <property type="project" value="TreeGrafter"/>
</dbReference>
<comment type="caution">
    <text evidence="7">The sequence shown here is derived from an EMBL/GenBank/DDBJ whole genome shotgun (WGS) entry which is preliminary data.</text>
</comment>
<feature type="transmembrane region" description="Helical" evidence="6">
    <location>
        <begin position="98"/>
        <end position="116"/>
    </location>
</feature>